<dbReference type="Pfam" id="PF00549">
    <property type="entry name" value="Ligase_CoA"/>
    <property type="match status" value="1"/>
</dbReference>
<dbReference type="AlphaFoldDB" id="C6HX39"/>
<dbReference type="SUPFAM" id="SSF52210">
    <property type="entry name" value="Succinyl-CoA synthetase domains"/>
    <property type="match status" value="1"/>
</dbReference>
<dbReference type="Gene3D" id="3.40.50.720">
    <property type="entry name" value="NAD(P)-binding Rossmann-like Domain"/>
    <property type="match status" value="1"/>
</dbReference>
<dbReference type="PANTHER" id="PTHR11117">
    <property type="entry name" value="SUCCINYL-COA LIGASE SUBUNIT ALPHA"/>
    <property type="match status" value="1"/>
</dbReference>
<dbReference type="SUPFAM" id="SSF51735">
    <property type="entry name" value="NAD(P)-binding Rossmann-fold domains"/>
    <property type="match status" value="1"/>
</dbReference>
<dbReference type="GO" id="GO:0000166">
    <property type="term" value="F:nucleotide binding"/>
    <property type="evidence" value="ECO:0007669"/>
    <property type="project" value="UniProtKB-KW"/>
</dbReference>
<dbReference type="EMBL" id="GG693873">
    <property type="protein sequence ID" value="EES52749.1"/>
    <property type="molecule type" value="Genomic_DNA"/>
</dbReference>
<keyword evidence="2" id="KW-0547">Nucleotide-binding</keyword>
<reference evidence="5 6" key="1">
    <citation type="journal article" date="2009" name="Appl. Environ. Microbiol.">
        <title>Community genomic and proteomic analyses of chemoautotrophic iron-oxidizing "Leptospirillum rubarum" (Group II) and "Leptospirillum ferrodiazotrophum" (Group III) bacteria in acid mine drainage biofilms.</title>
        <authorList>
            <person name="Goltsman D.S."/>
            <person name="Denef V.J."/>
            <person name="Singer S.W."/>
            <person name="VerBerkmoes N.C."/>
            <person name="Lefsrud M."/>
            <person name="Mueller R.S."/>
            <person name="Dick G.J."/>
            <person name="Sun C.L."/>
            <person name="Wheeler K.E."/>
            <person name="Zemla A."/>
            <person name="Baker B.J."/>
            <person name="Hauser L."/>
            <person name="Land M."/>
            <person name="Shah M.B."/>
            <person name="Thelen M.P."/>
            <person name="Hettich R.L."/>
            <person name="Banfield J.F."/>
        </authorList>
    </citation>
    <scope>NUCLEOTIDE SEQUENCE [LARGE SCALE GENOMIC DNA]</scope>
</reference>
<dbReference type="GO" id="GO:0004775">
    <property type="term" value="F:succinate-CoA ligase (ADP-forming) activity"/>
    <property type="evidence" value="ECO:0007669"/>
    <property type="project" value="TreeGrafter"/>
</dbReference>
<dbReference type="Proteomes" id="UP000009374">
    <property type="component" value="Unassembled WGS sequence"/>
</dbReference>
<proteinExistence type="predicted"/>
<evidence type="ECO:0000256" key="1">
    <source>
        <dbReference type="ARBA" id="ARBA00022598"/>
    </source>
</evidence>
<evidence type="ECO:0000313" key="6">
    <source>
        <dbReference type="Proteomes" id="UP000009374"/>
    </source>
</evidence>
<evidence type="ECO:0000313" key="5">
    <source>
        <dbReference type="EMBL" id="EES52749.1"/>
    </source>
</evidence>
<dbReference type="InterPro" id="IPR036291">
    <property type="entry name" value="NAD(P)-bd_dom_sf"/>
</dbReference>
<dbReference type="PANTHER" id="PTHR11117:SF2">
    <property type="entry name" value="SUCCINATE--COA LIGASE [ADP_GDP-FORMING] SUBUNIT ALPHA, MITOCHONDRIAL"/>
    <property type="match status" value="1"/>
</dbReference>
<sequence>MKGTVYLNDKTGIVVIGATGREASQVIKESEALYPGIVKAGITPGKGGSTELPVPVFDTLAEAVKDPKVGKLLNTALIYVPPVSVLDAVMECLDNGIKVLYIITEHVPIRDSQIIYQEKERRGAIIVGGTSLGCFVPSVGRIGAIGGKDPSVAFKDGGIVVISKSGGLTVTTAEMFKRRGWGTYMALAIGGDIISNTTYADVLKQIKGDPKVKAVVMLGEPGGAYEEQVADLITSGGFDKPVAAFISGRFQERMPEGVAFGHAGAIVERGMGKATDKISRLEAAGKKFPVKVAFYYHDLVKAIESLGVPRDFEDSTAEHVKPLYSTI</sequence>
<dbReference type="InterPro" id="IPR016102">
    <property type="entry name" value="Succinyl-CoA_synth-like"/>
</dbReference>
<dbReference type="Gene3D" id="3.40.50.261">
    <property type="entry name" value="Succinyl-CoA synthetase domains"/>
    <property type="match status" value="1"/>
</dbReference>
<dbReference type="GO" id="GO:0006099">
    <property type="term" value="P:tricarboxylic acid cycle"/>
    <property type="evidence" value="ECO:0007669"/>
    <property type="project" value="TreeGrafter"/>
</dbReference>
<name>C6HX39_9BACT</name>
<feature type="active site" description="Tele-phosphohistidine intermediate" evidence="3">
    <location>
        <position position="262"/>
    </location>
</feature>
<accession>C6HX39</accession>
<dbReference type="SMART" id="SM00881">
    <property type="entry name" value="CoA_binding"/>
    <property type="match status" value="1"/>
</dbReference>
<evidence type="ECO:0000256" key="3">
    <source>
        <dbReference type="PIRSR" id="PIRSR001553-1"/>
    </source>
</evidence>
<dbReference type="PRINTS" id="PR01798">
    <property type="entry name" value="SCOASYNTHASE"/>
</dbReference>
<gene>
    <name evidence="5" type="ORF">UBAL3_92050121</name>
</gene>
<dbReference type="PIRSF" id="PIRSF001553">
    <property type="entry name" value="SucCS_alpha"/>
    <property type="match status" value="1"/>
</dbReference>
<dbReference type="InterPro" id="IPR003781">
    <property type="entry name" value="CoA-bd"/>
</dbReference>
<dbReference type="GO" id="GO:0009361">
    <property type="term" value="C:succinate-CoA ligase complex (ADP-forming)"/>
    <property type="evidence" value="ECO:0007669"/>
    <property type="project" value="TreeGrafter"/>
</dbReference>
<dbReference type="Pfam" id="PF02629">
    <property type="entry name" value="CoA_binding"/>
    <property type="match status" value="1"/>
</dbReference>
<organism evidence="5 6">
    <name type="scientific">Leptospirillum ferrodiazotrophum</name>
    <dbReference type="NCBI Taxonomy" id="412449"/>
    <lineage>
        <taxon>Bacteria</taxon>
        <taxon>Pseudomonadati</taxon>
        <taxon>Nitrospirota</taxon>
        <taxon>Nitrospiria</taxon>
        <taxon>Nitrospirales</taxon>
        <taxon>Nitrospiraceae</taxon>
        <taxon>Leptospirillum</taxon>
    </lineage>
</organism>
<protein>
    <submittedName>
        <fullName evidence="5">Succinyl-CoA synthetase, alpha subunit</fullName>
    </submittedName>
</protein>
<dbReference type="GO" id="GO:0004776">
    <property type="term" value="F:succinate-CoA ligase (GDP-forming) activity"/>
    <property type="evidence" value="ECO:0007669"/>
    <property type="project" value="TreeGrafter"/>
</dbReference>
<keyword evidence="6" id="KW-1185">Reference proteome</keyword>
<feature type="domain" description="CoA-binding" evidence="4">
    <location>
        <begin position="7"/>
        <end position="107"/>
    </location>
</feature>
<keyword evidence="1" id="KW-0436">Ligase</keyword>
<dbReference type="InterPro" id="IPR005811">
    <property type="entry name" value="SUCC_ACL_C"/>
</dbReference>
<evidence type="ECO:0000259" key="4">
    <source>
        <dbReference type="SMART" id="SM00881"/>
    </source>
</evidence>
<dbReference type="InterPro" id="IPR005810">
    <property type="entry name" value="CoA_lig_alpha"/>
</dbReference>
<evidence type="ECO:0000256" key="2">
    <source>
        <dbReference type="ARBA" id="ARBA00022741"/>
    </source>
</evidence>